<evidence type="ECO:0008006" key="4">
    <source>
        <dbReference type="Google" id="ProtNLM"/>
    </source>
</evidence>
<sequence length="133" mass="13857">MKEDEGKHDRLPPLAILAGSIGLLLTVGLVGFIGWEATRQEGVAVPVVVVEAGDVTPTGGGYVVEFEARNLSGRTAANVEIEASLELAGEPPVVSTVALDYVPAHSKHNGGVFLPADPRTGTLEMRVLGYAEP</sequence>
<proteinExistence type="predicted"/>
<dbReference type="OrthoDB" id="1445569at2"/>
<comment type="caution">
    <text evidence="2">The sequence shown here is derived from an EMBL/GenBank/DDBJ whole genome shotgun (WGS) entry which is preliminary data.</text>
</comment>
<protein>
    <recommendedName>
        <fullName evidence="4">TIGR02588 family protein</fullName>
    </recommendedName>
</protein>
<dbReference type="EMBL" id="WTZA01000001">
    <property type="protein sequence ID" value="MXO73940.1"/>
    <property type="molecule type" value="Genomic_DNA"/>
</dbReference>
<dbReference type="AlphaFoldDB" id="A0A6I4TCQ7"/>
<keyword evidence="3" id="KW-1185">Reference proteome</keyword>
<evidence type="ECO:0000256" key="1">
    <source>
        <dbReference type="SAM" id="Phobius"/>
    </source>
</evidence>
<dbReference type="RefSeq" id="WP_160609744.1">
    <property type="nucleotide sequence ID" value="NZ_WTZA01000001.1"/>
</dbReference>
<dbReference type="Proteomes" id="UP000439522">
    <property type="component" value="Unassembled WGS sequence"/>
</dbReference>
<keyword evidence="1" id="KW-1133">Transmembrane helix</keyword>
<gene>
    <name evidence="2" type="ORF">GRI40_01710</name>
</gene>
<evidence type="ECO:0000313" key="2">
    <source>
        <dbReference type="EMBL" id="MXO73940.1"/>
    </source>
</evidence>
<feature type="transmembrane region" description="Helical" evidence="1">
    <location>
        <begin position="12"/>
        <end position="35"/>
    </location>
</feature>
<keyword evidence="1" id="KW-0812">Transmembrane</keyword>
<evidence type="ECO:0000313" key="3">
    <source>
        <dbReference type="Proteomes" id="UP000439522"/>
    </source>
</evidence>
<reference evidence="2 3" key="1">
    <citation type="submission" date="2019-12" db="EMBL/GenBank/DDBJ databases">
        <title>Genomic-based taxomic classification of the family Erythrobacteraceae.</title>
        <authorList>
            <person name="Xu L."/>
        </authorList>
    </citation>
    <scope>NUCLEOTIDE SEQUENCE [LARGE SCALE GENOMIC DNA]</scope>
    <source>
        <strain evidence="2 3">100921-2</strain>
    </source>
</reference>
<keyword evidence="1" id="KW-0472">Membrane</keyword>
<accession>A0A6I4TCQ7</accession>
<organism evidence="2 3">
    <name type="scientific">Tsuneonella aeria</name>
    <dbReference type="NCBI Taxonomy" id="1837929"/>
    <lineage>
        <taxon>Bacteria</taxon>
        <taxon>Pseudomonadati</taxon>
        <taxon>Pseudomonadota</taxon>
        <taxon>Alphaproteobacteria</taxon>
        <taxon>Sphingomonadales</taxon>
        <taxon>Erythrobacteraceae</taxon>
        <taxon>Tsuneonella</taxon>
    </lineage>
</organism>
<name>A0A6I4TCQ7_9SPHN</name>